<name>A0ABW7XV67_STRCE</name>
<sequence length="137" mass="14033">MLVVTFVLDLLSLSGFAPFADLPVPAVIRGLGIGLLGVTINAATATRVHRTGNASPPANTVHSSFSTLGVISGLLARRCRDRPWGLRAPLRLGTVMTLKGPATVLPGLGRRCAVAATAKSPAPAPVGSASGKQTQRM</sequence>
<keyword evidence="2" id="KW-1185">Reference proteome</keyword>
<comment type="caution">
    <text evidence="1">The sequence shown here is derived from an EMBL/GenBank/DDBJ whole genome shotgun (WGS) entry which is preliminary data.</text>
</comment>
<dbReference type="RefSeq" id="WP_398654701.1">
    <property type="nucleotide sequence ID" value="NZ_JBITDC010000001.1"/>
</dbReference>
<dbReference type="EMBL" id="JBITDC010000001">
    <property type="protein sequence ID" value="MFI5673714.1"/>
    <property type="molecule type" value="Genomic_DNA"/>
</dbReference>
<accession>A0ABW7XV67</accession>
<gene>
    <name evidence="1" type="ORF">ACIA8P_03460</name>
</gene>
<proteinExistence type="predicted"/>
<evidence type="ECO:0008006" key="3">
    <source>
        <dbReference type="Google" id="ProtNLM"/>
    </source>
</evidence>
<organism evidence="1 2">
    <name type="scientific">Streptomyces cellulosae</name>
    <dbReference type="NCBI Taxonomy" id="1968"/>
    <lineage>
        <taxon>Bacteria</taxon>
        <taxon>Bacillati</taxon>
        <taxon>Actinomycetota</taxon>
        <taxon>Actinomycetes</taxon>
        <taxon>Kitasatosporales</taxon>
        <taxon>Streptomycetaceae</taxon>
        <taxon>Streptomyces</taxon>
    </lineage>
</organism>
<dbReference type="Proteomes" id="UP001612415">
    <property type="component" value="Unassembled WGS sequence"/>
</dbReference>
<evidence type="ECO:0000313" key="1">
    <source>
        <dbReference type="EMBL" id="MFI5673714.1"/>
    </source>
</evidence>
<reference evidence="1 2" key="1">
    <citation type="submission" date="2024-10" db="EMBL/GenBank/DDBJ databases">
        <title>The Natural Products Discovery Center: Release of the First 8490 Sequenced Strains for Exploring Actinobacteria Biosynthetic Diversity.</title>
        <authorList>
            <person name="Kalkreuter E."/>
            <person name="Kautsar S.A."/>
            <person name="Yang D."/>
            <person name="Bader C.D."/>
            <person name="Teijaro C.N."/>
            <person name="Fluegel L."/>
            <person name="Davis C.M."/>
            <person name="Simpson J.R."/>
            <person name="Lauterbach L."/>
            <person name="Steele A.D."/>
            <person name="Gui C."/>
            <person name="Meng S."/>
            <person name="Li G."/>
            <person name="Viehrig K."/>
            <person name="Ye F."/>
            <person name="Su P."/>
            <person name="Kiefer A.F."/>
            <person name="Nichols A."/>
            <person name="Cepeda A.J."/>
            <person name="Yan W."/>
            <person name="Fan B."/>
            <person name="Jiang Y."/>
            <person name="Adhikari A."/>
            <person name="Zheng C.-J."/>
            <person name="Schuster L."/>
            <person name="Cowan T.M."/>
            <person name="Smanski M.J."/>
            <person name="Chevrette M.G."/>
            <person name="De Carvalho L.P.S."/>
            <person name="Shen B."/>
        </authorList>
    </citation>
    <scope>NUCLEOTIDE SEQUENCE [LARGE SCALE GENOMIC DNA]</scope>
    <source>
        <strain evidence="1 2">NPDC051599</strain>
    </source>
</reference>
<evidence type="ECO:0000313" key="2">
    <source>
        <dbReference type="Proteomes" id="UP001612415"/>
    </source>
</evidence>
<protein>
    <recommendedName>
        <fullName evidence="3">Major facilitator superfamily (MFS) profile domain-containing protein</fullName>
    </recommendedName>
</protein>